<proteinExistence type="predicted"/>
<evidence type="ECO:0000313" key="1">
    <source>
        <dbReference type="EMBL" id="KAI4353757.1"/>
    </source>
</evidence>
<accession>A0ACB9PYD8</accession>
<sequence length="501" mass="56760">MTKSYSCVFLFLFPSFLAAHFGVGATPLLGGKTLKIGIPFKTDFKEFVDVKLNSTNQAIQKQVKGYSIDVFFAAVSYLEGQYSGVKISYEFEAFVNKERKFNGTYEELLQRIPSGKYDAVVGDVTIVANRSTYVDFTLPYAESSVRMLIQVRHNRHLDMWIFLRPFSWDLWLSIILFCVFIGFALLFMERNANKDTGTEETPGEKKFTGPSILWLPIAQAVLPESESVAKKCSRFVLLVWLALAFILVQSYTANLSSILTLDQIKPSYPTIDSLIRDQENVGYRHGSFINNLLIDRLHFDESRLRNFSKMEDYREALRKGTRNGGIGAMFDELPYIKVFLKRYGSKYMMAGRTYPNSGFGFAFPLGSHLTSYFSSAILHVIESSTMDMIEEKYFGVNYDDLQDQYDQISSETSSLTTQSFAGLFIITGSLIILALLVSESYIWKRLVMVAKTFSKKYLFLSSRKVNPSMDGSTNERDAGSTNEENNHQESLPRSPSLSVAV</sequence>
<dbReference type="EMBL" id="CM039427">
    <property type="protein sequence ID" value="KAI4353757.1"/>
    <property type="molecule type" value="Genomic_DNA"/>
</dbReference>
<organism evidence="1 2">
    <name type="scientific">Bauhinia variegata</name>
    <name type="common">Purple orchid tree</name>
    <name type="synonym">Phanera variegata</name>
    <dbReference type="NCBI Taxonomy" id="167791"/>
    <lineage>
        <taxon>Eukaryota</taxon>
        <taxon>Viridiplantae</taxon>
        <taxon>Streptophyta</taxon>
        <taxon>Embryophyta</taxon>
        <taxon>Tracheophyta</taxon>
        <taxon>Spermatophyta</taxon>
        <taxon>Magnoliopsida</taxon>
        <taxon>eudicotyledons</taxon>
        <taxon>Gunneridae</taxon>
        <taxon>Pentapetalae</taxon>
        <taxon>rosids</taxon>
        <taxon>fabids</taxon>
        <taxon>Fabales</taxon>
        <taxon>Fabaceae</taxon>
        <taxon>Cercidoideae</taxon>
        <taxon>Cercideae</taxon>
        <taxon>Bauhiniinae</taxon>
        <taxon>Bauhinia</taxon>
    </lineage>
</organism>
<evidence type="ECO:0000313" key="2">
    <source>
        <dbReference type="Proteomes" id="UP000828941"/>
    </source>
</evidence>
<protein>
    <submittedName>
        <fullName evidence="1">Uncharacterized protein</fullName>
    </submittedName>
</protein>
<gene>
    <name evidence="1" type="ORF">L6164_002685</name>
</gene>
<dbReference type="Proteomes" id="UP000828941">
    <property type="component" value="Chromosome 2"/>
</dbReference>
<keyword evidence="2" id="KW-1185">Reference proteome</keyword>
<comment type="caution">
    <text evidence="1">The sequence shown here is derived from an EMBL/GenBank/DDBJ whole genome shotgun (WGS) entry which is preliminary data.</text>
</comment>
<name>A0ACB9PYD8_BAUVA</name>
<reference evidence="1 2" key="1">
    <citation type="journal article" date="2022" name="DNA Res.">
        <title>Chromosomal-level genome assembly of the orchid tree Bauhinia variegata (Leguminosae; Cercidoideae) supports the allotetraploid origin hypothesis of Bauhinia.</title>
        <authorList>
            <person name="Zhong Y."/>
            <person name="Chen Y."/>
            <person name="Zheng D."/>
            <person name="Pang J."/>
            <person name="Liu Y."/>
            <person name="Luo S."/>
            <person name="Meng S."/>
            <person name="Qian L."/>
            <person name="Wei D."/>
            <person name="Dai S."/>
            <person name="Zhou R."/>
        </authorList>
    </citation>
    <scope>NUCLEOTIDE SEQUENCE [LARGE SCALE GENOMIC DNA]</scope>
    <source>
        <strain evidence="1">BV-YZ2020</strain>
    </source>
</reference>